<feature type="transmembrane region" description="Helical" evidence="1">
    <location>
        <begin position="49"/>
        <end position="71"/>
    </location>
</feature>
<protein>
    <recommendedName>
        <fullName evidence="2">DUF4234 domain-containing protein</fullName>
    </recommendedName>
</protein>
<evidence type="ECO:0000256" key="1">
    <source>
        <dbReference type="SAM" id="Phobius"/>
    </source>
</evidence>
<evidence type="ECO:0000259" key="2">
    <source>
        <dbReference type="Pfam" id="PF14018"/>
    </source>
</evidence>
<feature type="domain" description="DUF4234" evidence="2">
    <location>
        <begin position="7"/>
        <end position="77"/>
    </location>
</feature>
<dbReference type="InterPro" id="IPR025328">
    <property type="entry name" value="DUF4234"/>
</dbReference>
<reference evidence="3 4" key="1">
    <citation type="submission" date="2018-01" db="EMBL/GenBank/DDBJ databases">
        <authorList>
            <person name="Gaut B.S."/>
            <person name="Morton B.R."/>
            <person name="Clegg M.T."/>
            <person name="Duvall M.R."/>
        </authorList>
    </citation>
    <scope>NUCLEOTIDE SEQUENCE [LARGE SCALE GENOMIC DNA]</scope>
    <source>
        <strain evidence="3">GP69</strain>
    </source>
</reference>
<keyword evidence="4" id="KW-1185">Reference proteome</keyword>
<dbReference type="OrthoDB" id="192868at2"/>
<dbReference type="Proteomes" id="UP000236311">
    <property type="component" value="Unassembled WGS sequence"/>
</dbReference>
<evidence type="ECO:0000313" key="4">
    <source>
        <dbReference type="Proteomes" id="UP000236311"/>
    </source>
</evidence>
<evidence type="ECO:0000313" key="3">
    <source>
        <dbReference type="EMBL" id="SOY31549.1"/>
    </source>
</evidence>
<accession>A0A2K4ZM36</accession>
<dbReference type="AlphaFoldDB" id="A0A2K4ZM36"/>
<feature type="transmembrane region" description="Helical" evidence="1">
    <location>
        <begin position="9"/>
        <end position="29"/>
    </location>
</feature>
<keyword evidence="1" id="KW-0472">Membrane</keyword>
<sequence length="130" mass="14611">MKIKEDRSLGMYIILSLVTCGIYSYYFLYTMAQDANTVCAGDGKQTAGLVAFILLSLCTCGIYAWFWYYGLGNRLAENAPRYGLTFTENGTTVLMWLIFGSFLCGIGQFVAMHILIKNMNQLAHAYNTQH</sequence>
<dbReference type="EMBL" id="OFSM01000027">
    <property type="protein sequence ID" value="SOY31549.1"/>
    <property type="molecule type" value="Genomic_DNA"/>
</dbReference>
<organism evidence="3 4">
    <name type="scientific">Acetatifactor muris</name>
    <dbReference type="NCBI Taxonomy" id="879566"/>
    <lineage>
        <taxon>Bacteria</taxon>
        <taxon>Bacillati</taxon>
        <taxon>Bacillota</taxon>
        <taxon>Clostridia</taxon>
        <taxon>Lachnospirales</taxon>
        <taxon>Lachnospiraceae</taxon>
        <taxon>Acetatifactor</taxon>
    </lineage>
</organism>
<gene>
    <name evidence="3" type="ORF">AMURIS_04293</name>
</gene>
<feature type="transmembrane region" description="Helical" evidence="1">
    <location>
        <begin position="92"/>
        <end position="116"/>
    </location>
</feature>
<dbReference type="Pfam" id="PF14018">
    <property type="entry name" value="DUF4234"/>
    <property type="match status" value="1"/>
</dbReference>
<proteinExistence type="predicted"/>
<dbReference type="RefSeq" id="WP_103241531.1">
    <property type="nucleotide sequence ID" value="NZ_CANRXC010000011.1"/>
</dbReference>
<keyword evidence="1" id="KW-0812">Transmembrane</keyword>
<keyword evidence="1" id="KW-1133">Transmembrane helix</keyword>
<name>A0A2K4ZM36_9FIRM</name>